<reference evidence="7 8" key="1">
    <citation type="submission" date="2018-03" db="EMBL/GenBank/DDBJ databases">
        <title>Genomic Encyclopedia of Archaeal and Bacterial Type Strains, Phase II (KMG-II): from individual species to whole genera.</title>
        <authorList>
            <person name="Goeker M."/>
        </authorList>
    </citation>
    <scope>NUCLEOTIDE SEQUENCE [LARGE SCALE GENOMIC DNA]</scope>
    <source>
        <strain evidence="7 8">DSM 28229</strain>
    </source>
</reference>
<proteinExistence type="predicted"/>
<dbReference type="PANTHER" id="PTHR22550:SF5">
    <property type="entry name" value="LEUCINE ZIPPER PROTEIN 4"/>
    <property type="match status" value="1"/>
</dbReference>
<dbReference type="Pfam" id="PF13519">
    <property type="entry name" value="VWA_2"/>
    <property type="match status" value="1"/>
</dbReference>
<dbReference type="InterPro" id="IPR036465">
    <property type="entry name" value="vWFA_dom_sf"/>
</dbReference>
<dbReference type="PANTHER" id="PTHR22550">
    <property type="entry name" value="SPORE GERMINATION PROTEIN"/>
    <property type="match status" value="1"/>
</dbReference>
<dbReference type="SUPFAM" id="SSF53300">
    <property type="entry name" value="vWA-like"/>
    <property type="match status" value="1"/>
</dbReference>
<dbReference type="Gene3D" id="3.40.50.410">
    <property type="entry name" value="von Willebrand factor, type A domain"/>
    <property type="match status" value="1"/>
</dbReference>
<keyword evidence="1" id="KW-1003">Cell membrane</keyword>
<evidence type="ECO:0000259" key="6">
    <source>
        <dbReference type="PROSITE" id="PS50234"/>
    </source>
</evidence>
<keyword evidence="3 5" id="KW-1133">Transmembrane helix</keyword>
<keyword evidence="4 5" id="KW-0472">Membrane</keyword>
<dbReference type="Proteomes" id="UP000245535">
    <property type="component" value="Unassembled WGS sequence"/>
</dbReference>
<dbReference type="SMART" id="SM00327">
    <property type="entry name" value="VWA"/>
    <property type="match status" value="1"/>
</dbReference>
<accession>A0A316A0Z3</accession>
<feature type="transmembrane region" description="Helical" evidence="5">
    <location>
        <begin position="32"/>
        <end position="49"/>
    </location>
</feature>
<comment type="caution">
    <text evidence="7">The sequence shown here is derived from an EMBL/GenBank/DDBJ whole genome shotgun (WGS) entry which is preliminary data.</text>
</comment>
<evidence type="ECO:0000256" key="3">
    <source>
        <dbReference type="ARBA" id="ARBA00022989"/>
    </source>
</evidence>
<feature type="transmembrane region" description="Helical" evidence="5">
    <location>
        <begin position="7"/>
        <end position="26"/>
    </location>
</feature>
<dbReference type="InterPro" id="IPR050768">
    <property type="entry name" value="UPF0353/GerABKA_families"/>
</dbReference>
<evidence type="ECO:0000256" key="4">
    <source>
        <dbReference type="ARBA" id="ARBA00023136"/>
    </source>
</evidence>
<keyword evidence="2 5" id="KW-0812">Transmembrane</keyword>
<dbReference type="EMBL" id="QGDO01000002">
    <property type="protein sequence ID" value="PWJ43327.1"/>
    <property type="molecule type" value="Genomic_DNA"/>
</dbReference>
<evidence type="ECO:0000256" key="2">
    <source>
        <dbReference type="ARBA" id="ARBA00022692"/>
    </source>
</evidence>
<gene>
    <name evidence="7" type="ORF">BC781_102876</name>
</gene>
<dbReference type="InterPro" id="IPR002035">
    <property type="entry name" value="VWF_A"/>
</dbReference>
<name>A0A316A0Z3_SEDFL</name>
<protein>
    <submittedName>
        <fullName evidence="7">Ca-activated chloride channel family protein</fullName>
    </submittedName>
</protein>
<keyword evidence="8" id="KW-1185">Reference proteome</keyword>
<dbReference type="AlphaFoldDB" id="A0A316A0Z3"/>
<feature type="domain" description="VWFA" evidence="6">
    <location>
        <begin position="102"/>
        <end position="302"/>
    </location>
</feature>
<feature type="transmembrane region" description="Helical" evidence="5">
    <location>
        <begin position="70"/>
        <end position="89"/>
    </location>
</feature>
<evidence type="ECO:0000256" key="5">
    <source>
        <dbReference type="SAM" id="Phobius"/>
    </source>
</evidence>
<feature type="transmembrane region" description="Helical" evidence="5">
    <location>
        <begin position="322"/>
        <end position="344"/>
    </location>
</feature>
<evidence type="ECO:0000313" key="7">
    <source>
        <dbReference type="EMBL" id="PWJ43327.1"/>
    </source>
</evidence>
<organism evidence="7 8">
    <name type="scientific">Sediminitomix flava</name>
    <dbReference type="NCBI Taxonomy" id="379075"/>
    <lineage>
        <taxon>Bacteria</taxon>
        <taxon>Pseudomonadati</taxon>
        <taxon>Bacteroidota</taxon>
        <taxon>Cytophagia</taxon>
        <taxon>Cytophagales</taxon>
        <taxon>Flammeovirgaceae</taxon>
        <taxon>Sediminitomix</taxon>
    </lineage>
</organism>
<evidence type="ECO:0000313" key="8">
    <source>
        <dbReference type="Proteomes" id="UP000245535"/>
    </source>
</evidence>
<evidence type="ECO:0000256" key="1">
    <source>
        <dbReference type="ARBA" id="ARBA00022475"/>
    </source>
</evidence>
<sequence>MLGKEGGIYLVLSFSKIGISFLTMVFSKDIGVLEIGLILIFIFLYALYLHRVYNVARIFKTGFSTLAYKLILRTVYFILLIIALIGPTFGEMKKEIQDIGKDIYIAIDLSASMDAQDIAPSRLQKVKFEMKKLIDEFSSDRIGLIIFSDDAFLQSPLTYDNAALKMFLEAMNTSLVSSRGTDFAPPLEIAYDKLITEEDTQNDKQQAKIIILVSDGEDFGSSVSSIISDIKSKSIKLFTLGVGTEKGGRIPSGYRFKKDKDGNEVVTRLNNTSLKDLAKATDGKYFEISDKRNDMQRMVNSIKNIEGQLRSSTQVDAASNKYYYFLTVAVLLMIIDVLITVKVIRI</sequence>
<dbReference type="PROSITE" id="PS50234">
    <property type="entry name" value="VWFA"/>
    <property type="match status" value="1"/>
</dbReference>